<comment type="caution">
    <text evidence="4">The sequence shown here is derived from an EMBL/GenBank/DDBJ whole genome shotgun (WGS) entry which is preliminary data.</text>
</comment>
<dbReference type="OrthoDB" id="7957263at2"/>
<dbReference type="AlphaFoldDB" id="A0A327KE38"/>
<proteinExistence type="inferred from homology"/>
<evidence type="ECO:0000256" key="2">
    <source>
        <dbReference type="SAM" id="MobiDB-lite"/>
    </source>
</evidence>
<reference evidence="4 5" key="1">
    <citation type="submission" date="2017-07" db="EMBL/GenBank/DDBJ databases">
        <title>Draft Genome Sequences of Select Purple Nonsulfur Bacteria.</title>
        <authorList>
            <person name="Lasarre B."/>
            <person name="Mckinlay J.B."/>
        </authorList>
    </citation>
    <scope>NUCLEOTIDE SEQUENCE [LARGE SCALE GENOMIC DNA]</scope>
    <source>
        <strain evidence="4 5">DSM 11907</strain>
    </source>
</reference>
<keyword evidence="5" id="KW-1185">Reference proteome</keyword>
<feature type="region of interest" description="Disordered" evidence="2">
    <location>
        <begin position="1"/>
        <end position="65"/>
    </location>
</feature>
<evidence type="ECO:0008006" key="6">
    <source>
        <dbReference type="Google" id="ProtNLM"/>
    </source>
</evidence>
<gene>
    <name evidence="4" type="ORF">CH338_18445</name>
</gene>
<dbReference type="Gene3D" id="3.40.190.10">
    <property type="entry name" value="Periplasmic binding protein-like II"/>
    <property type="match status" value="1"/>
</dbReference>
<sequence>MRARTPTSSSSPSRTRRTASTAPAPRRRTDDLRSDDPRARPNARPAATTPHHATKQTRRSEDADMRSPIRLAAASLVAVSALAAGTLAATAQGWPQKPIRMIVPIAAGSVTDVILRAAANELQPKLGQPIIIENKGGAAGILGATACAQSAPDAHTFCAVYHNTMSYNPLLFAKLPYNPDDIAPVGRLFFLIEGVFVSSDLGVATVAELKDKIQARPAALNYATLGEGSLPDLFLRWMNNQWNAKVQGIPYKGGGPAAQALMANEAQITRFGVGNFLAALQSGKVKALAVSSTTRSPLLPDVPTAAEAGIGGYPGIGWWGLGAPKGTPPEAIERLAAAFKTLFEEPKFKAFLDQQAVMSAPTGPKDFVAFLAEDRKAAELLIRIADTKPAEYKGD</sequence>
<evidence type="ECO:0000256" key="1">
    <source>
        <dbReference type="ARBA" id="ARBA00006987"/>
    </source>
</evidence>
<keyword evidence="3" id="KW-1133">Transmembrane helix</keyword>
<dbReference type="InterPro" id="IPR005064">
    <property type="entry name" value="BUG"/>
</dbReference>
<name>A0A327KE38_9BRAD</name>
<organism evidence="4 5">
    <name type="scientific">Rhodoplanes elegans</name>
    <dbReference type="NCBI Taxonomy" id="29408"/>
    <lineage>
        <taxon>Bacteria</taxon>
        <taxon>Pseudomonadati</taxon>
        <taxon>Pseudomonadota</taxon>
        <taxon>Alphaproteobacteria</taxon>
        <taxon>Hyphomicrobiales</taxon>
        <taxon>Nitrobacteraceae</taxon>
        <taxon>Rhodoplanes</taxon>
    </lineage>
</organism>
<evidence type="ECO:0000256" key="3">
    <source>
        <dbReference type="SAM" id="Phobius"/>
    </source>
</evidence>
<dbReference type="PANTHER" id="PTHR42928">
    <property type="entry name" value="TRICARBOXYLATE-BINDING PROTEIN"/>
    <property type="match status" value="1"/>
</dbReference>
<keyword evidence="3" id="KW-0472">Membrane</keyword>
<dbReference type="Proteomes" id="UP000248863">
    <property type="component" value="Unassembled WGS sequence"/>
</dbReference>
<dbReference type="SUPFAM" id="SSF53850">
    <property type="entry name" value="Periplasmic binding protein-like II"/>
    <property type="match status" value="1"/>
</dbReference>
<dbReference type="Pfam" id="PF03401">
    <property type="entry name" value="TctC"/>
    <property type="match status" value="1"/>
</dbReference>
<dbReference type="Gene3D" id="3.40.190.150">
    <property type="entry name" value="Bordetella uptake gene, domain 1"/>
    <property type="match status" value="1"/>
</dbReference>
<comment type="similarity">
    <text evidence="1">Belongs to the UPF0065 (bug) family.</text>
</comment>
<keyword evidence="3" id="KW-0812">Transmembrane</keyword>
<accession>A0A327KE38</accession>
<feature type="compositionally biased region" description="Basic and acidic residues" evidence="2">
    <location>
        <begin position="27"/>
        <end position="39"/>
    </location>
</feature>
<protein>
    <recommendedName>
        <fullName evidence="6">Tripartite tricarboxylate transporter substrate binding protein</fullName>
    </recommendedName>
</protein>
<dbReference type="PANTHER" id="PTHR42928:SF5">
    <property type="entry name" value="BLR1237 PROTEIN"/>
    <property type="match status" value="1"/>
</dbReference>
<dbReference type="CDD" id="cd07012">
    <property type="entry name" value="PBP2_Bug_TTT"/>
    <property type="match status" value="1"/>
</dbReference>
<evidence type="ECO:0000313" key="4">
    <source>
        <dbReference type="EMBL" id="RAI35913.1"/>
    </source>
</evidence>
<evidence type="ECO:0000313" key="5">
    <source>
        <dbReference type="Proteomes" id="UP000248863"/>
    </source>
</evidence>
<feature type="compositionally biased region" description="Low complexity" evidence="2">
    <location>
        <begin position="40"/>
        <end position="51"/>
    </location>
</feature>
<feature type="transmembrane region" description="Helical" evidence="3">
    <location>
        <begin position="69"/>
        <end position="94"/>
    </location>
</feature>
<feature type="compositionally biased region" description="Low complexity" evidence="2">
    <location>
        <begin position="1"/>
        <end position="24"/>
    </location>
</feature>
<dbReference type="EMBL" id="NPEU01000240">
    <property type="protein sequence ID" value="RAI35913.1"/>
    <property type="molecule type" value="Genomic_DNA"/>
</dbReference>
<dbReference type="InterPro" id="IPR042100">
    <property type="entry name" value="Bug_dom1"/>
</dbReference>